<organism evidence="7 8">
    <name type="scientific">Rhizosphaericola mali</name>
    <dbReference type="NCBI Taxonomy" id="2545455"/>
    <lineage>
        <taxon>Bacteria</taxon>
        <taxon>Pseudomonadati</taxon>
        <taxon>Bacteroidota</taxon>
        <taxon>Chitinophagia</taxon>
        <taxon>Chitinophagales</taxon>
        <taxon>Chitinophagaceae</taxon>
        <taxon>Rhizosphaericola</taxon>
    </lineage>
</organism>
<dbReference type="PANTHER" id="PTHR30481:SF2">
    <property type="entry name" value="SITE-SPECIFIC DNA-METHYLTRANSFERASE (ADENINE-SPECIFIC)"/>
    <property type="match status" value="1"/>
</dbReference>
<dbReference type="InterPro" id="IPR023095">
    <property type="entry name" value="Ade_MeTrfase_dom_2"/>
</dbReference>
<dbReference type="EC" id="2.1.1.72" evidence="2"/>
<reference evidence="7 8" key="1">
    <citation type="submission" date="2019-09" db="EMBL/GenBank/DDBJ databases">
        <title>Complete genome sequence of Arachidicoccus sp. B3-10 isolated from apple orchard soil.</title>
        <authorList>
            <person name="Kim H.S."/>
            <person name="Han K.-I."/>
            <person name="Suh M.K."/>
            <person name="Lee K.C."/>
            <person name="Eom M.K."/>
            <person name="Kim J.-S."/>
            <person name="Kang S.W."/>
            <person name="Sin Y."/>
            <person name="Lee J.-S."/>
        </authorList>
    </citation>
    <scope>NUCLEOTIDE SEQUENCE [LARGE SCALE GENOMIC DNA]</scope>
    <source>
        <strain evidence="7 8">B3-10</strain>
    </source>
</reference>
<comment type="similarity">
    <text evidence="1">Belongs to the N(4)/N(6)-methyltransferase family.</text>
</comment>
<keyword evidence="5" id="KW-0949">S-adenosyl-L-methionine</keyword>
<evidence type="ECO:0000313" key="8">
    <source>
        <dbReference type="Proteomes" id="UP000292424"/>
    </source>
</evidence>
<keyword evidence="3 7" id="KW-0489">Methyltransferase</keyword>
<comment type="catalytic activity">
    <reaction evidence="6">
        <text>a 2'-deoxyadenosine in DNA + S-adenosyl-L-methionine = an N(6)-methyl-2'-deoxyadenosine in DNA + S-adenosyl-L-homocysteine + H(+)</text>
        <dbReference type="Rhea" id="RHEA:15197"/>
        <dbReference type="Rhea" id="RHEA-COMP:12418"/>
        <dbReference type="Rhea" id="RHEA-COMP:12419"/>
        <dbReference type="ChEBI" id="CHEBI:15378"/>
        <dbReference type="ChEBI" id="CHEBI:57856"/>
        <dbReference type="ChEBI" id="CHEBI:59789"/>
        <dbReference type="ChEBI" id="CHEBI:90615"/>
        <dbReference type="ChEBI" id="CHEBI:90616"/>
        <dbReference type="EC" id="2.1.1.72"/>
    </reaction>
</comment>
<dbReference type="SUPFAM" id="SSF53335">
    <property type="entry name" value="S-adenosyl-L-methionine-dependent methyltransferases"/>
    <property type="match status" value="1"/>
</dbReference>
<dbReference type="InterPro" id="IPR029063">
    <property type="entry name" value="SAM-dependent_MTases_sf"/>
</dbReference>
<dbReference type="GO" id="GO:1904047">
    <property type="term" value="F:S-adenosyl-L-methionine binding"/>
    <property type="evidence" value="ECO:0007669"/>
    <property type="project" value="TreeGrafter"/>
</dbReference>
<keyword evidence="8" id="KW-1185">Reference proteome</keyword>
<dbReference type="GO" id="GO:0009007">
    <property type="term" value="F:site-specific DNA-methyltransferase (adenine-specific) activity"/>
    <property type="evidence" value="ECO:0007669"/>
    <property type="project" value="UniProtKB-EC"/>
</dbReference>
<sequence>MLSPIYRGSIVYKWNGKLCLRRALFGGFGAGLKLLYEGKVKHAFINDASVGIFSFWNYITNENARFVETVNNTKVTLDEWQKQRLIFFSTKHPCFELAFATFFLSRTNRSGILGAGPIGGQDPKNQEVAEYKIDCRFKKDLLIEKLQKIGNFRDAISITNYDALDFLKQLKLKNLFVYLDPPYFIQGKALYLNYYRNDDHVLLRNYLNKRKGLKWMLSYDYTPNILDLYKSLELFKLSLNYSAHNVKKGLEVITHSLNTVFPEQYSCNKISISKI</sequence>
<keyword evidence="4" id="KW-0808">Transferase</keyword>
<evidence type="ECO:0000256" key="2">
    <source>
        <dbReference type="ARBA" id="ARBA00011900"/>
    </source>
</evidence>
<accession>A0A5P2G1B3</accession>
<dbReference type="GO" id="GO:0009307">
    <property type="term" value="P:DNA restriction-modification system"/>
    <property type="evidence" value="ECO:0007669"/>
    <property type="project" value="InterPro"/>
</dbReference>
<dbReference type="EMBL" id="CP044016">
    <property type="protein sequence ID" value="QES87622.1"/>
    <property type="molecule type" value="Genomic_DNA"/>
</dbReference>
<dbReference type="OrthoDB" id="9805629at2"/>
<dbReference type="AlphaFoldDB" id="A0A5P2G1B3"/>
<gene>
    <name evidence="7" type="ORF">E0W69_002705</name>
</gene>
<dbReference type="GO" id="GO:0032259">
    <property type="term" value="P:methylation"/>
    <property type="evidence" value="ECO:0007669"/>
    <property type="project" value="UniProtKB-KW"/>
</dbReference>
<dbReference type="GO" id="GO:0006298">
    <property type="term" value="P:mismatch repair"/>
    <property type="evidence" value="ECO:0007669"/>
    <property type="project" value="TreeGrafter"/>
</dbReference>
<dbReference type="Proteomes" id="UP000292424">
    <property type="component" value="Chromosome"/>
</dbReference>
<dbReference type="Pfam" id="PF02086">
    <property type="entry name" value="MethyltransfD12"/>
    <property type="match status" value="1"/>
</dbReference>
<protein>
    <recommendedName>
        <fullName evidence="2">site-specific DNA-methyltransferase (adenine-specific)</fullName>
        <ecNumber evidence="2">2.1.1.72</ecNumber>
    </recommendedName>
</protein>
<proteinExistence type="inferred from homology"/>
<evidence type="ECO:0000256" key="6">
    <source>
        <dbReference type="ARBA" id="ARBA00047942"/>
    </source>
</evidence>
<dbReference type="PROSITE" id="PS00092">
    <property type="entry name" value="N6_MTASE"/>
    <property type="match status" value="1"/>
</dbReference>
<evidence type="ECO:0000256" key="1">
    <source>
        <dbReference type="ARBA" id="ARBA00006594"/>
    </source>
</evidence>
<dbReference type="Gene3D" id="3.40.50.150">
    <property type="entry name" value="Vaccinia Virus protein VP39"/>
    <property type="match status" value="1"/>
</dbReference>
<dbReference type="KEGG" id="arac:E0W69_002705"/>
<dbReference type="InterPro" id="IPR012327">
    <property type="entry name" value="MeTrfase_D12"/>
</dbReference>
<dbReference type="GO" id="GO:0043565">
    <property type="term" value="F:sequence-specific DNA binding"/>
    <property type="evidence" value="ECO:0007669"/>
    <property type="project" value="TreeGrafter"/>
</dbReference>
<evidence type="ECO:0000256" key="3">
    <source>
        <dbReference type="ARBA" id="ARBA00022603"/>
    </source>
</evidence>
<dbReference type="InterPro" id="IPR002052">
    <property type="entry name" value="DNA_methylase_N6_adenine_CS"/>
</dbReference>
<dbReference type="REBASE" id="360439">
    <property type="entry name" value="M.AgiB310ORF2705P"/>
</dbReference>
<dbReference type="Gene3D" id="1.10.1020.10">
    <property type="entry name" value="Adenine-specific Methyltransferase, Domain 2"/>
    <property type="match status" value="1"/>
</dbReference>
<evidence type="ECO:0000256" key="5">
    <source>
        <dbReference type="ARBA" id="ARBA00022691"/>
    </source>
</evidence>
<dbReference type="PANTHER" id="PTHR30481">
    <property type="entry name" value="DNA ADENINE METHYLASE"/>
    <property type="match status" value="1"/>
</dbReference>
<evidence type="ECO:0000313" key="7">
    <source>
        <dbReference type="EMBL" id="QES87622.1"/>
    </source>
</evidence>
<name>A0A5P2G1B3_9BACT</name>
<evidence type="ECO:0000256" key="4">
    <source>
        <dbReference type="ARBA" id="ARBA00022679"/>
    </source>
</evidence>